<dbReference type="Proteomes" id="UP000306888">
    <property type="component" value="Unassembled WGS sequence"/>
</dbReference>
<comment type="caution">
    <text evidence="4">The sequence shown here is derived from an EMBL/GenBank/DDBJ whole genome shotgun (WGS) entry which is preliminary data.</text>
</comment>
<dbReference type="AlphaFoldDB" id="A0A4S2DHB5"/>
<organism evidence="4 5">
    <name type="scientific">Clostridium sartagoforme</name>
    <dbReference type="NCBI Taxonomy" id="84031"/>
    <lineage>
        <taxon>Bacteria</taxon>
        <taxon>Bacillati</taxon>
        <taxon>Bacillota</taxon>
        <taxon>Clostridia</taxon>
        <taxon>Eubacteriales</taxon>
        <taxon>Clostridiaceae</taxon>
        <taxon>Clostridium</taxon>
    </lineage>
</organism>
<name>A0A4S2DHB5_9CLOT</name>
<proteinExistence type="inferred from homology"/>
<evidence type="ECO:0000256" key="1">
    <source>
        <dbReference type="ARBA" id="ARBA00006464"/>
    </source>
</evidence>
<keyword evidence="2" id="KW-0812">Transmembrane</keyword>
<evidence type="ECO:0000313" key="4">
    <source>
        <dbReference type="EMBL" id="TGY41476.1"/>
    </source>
</evidence>
<accession>A0A4S2DHB5</accession>
<keyword evidence="2" id="KW-1133">Transmembrane helix</keyword>
<dbReference type="OrthoDB" id="9808602at2"/>
<dbReference type="RefSeq" id="WP_136007497.1">
    <property type="nucleotide sequence ID" value="NZ_SRYR01000007.1"/>
</dbReference>
<protein>
    <submittedName>
        <fullName evidence="4">Sugar transferase</fullName>
    </submittedName>
</protein>
<dbReference type="PANTHER" id="PTHR30576:SF20">
    <property type="entry name" value="QUINOVOSAMINEPHOSPHOTRANSFERAE-RELATED"/>
    <property type="match status" value="1"/>
</dbReference>
<dbReference type="InterPro" id="IPR003362">
    <property type="entry name" value="Bact_transf"/>
</dbReference>
<keyword evidence="5" id="KW-1185">Reference proteome</keyword>
<dbReference type="Pfam" id="PF02397">
    <property type="entry name" value="Bac_transf"/>
    <property type="match status" value="1"/>
</dbReference>
<comment type="similarity">
    <text evidence="1">Belongs to the bacterial sugar transferase family.</text>
</comment>
<gene>
    <name evidence="4" type="ORF">E5347_12150</name>
</gene>
<dbReference type="EMBL" id="SRYR01000007">
    <property type="protein sequence ID" value="TGY41476.1"/>
    <property type="molecule type" value="Genomic_DNA"/>
</dbReference>
<feature type="transmembrane region" description="Helical" evidence="2">
    <location>
        <begin position="12"/>
        <end position="35"/>
    </location>
</feature>
<sequence>MNMFNKIIKRIFDFVASFVGCIIISPIYIVIALLIKLDSKGPVFFKQKRVGQFGKEFEILKYRTMVVDAEKIGKQITVGKDSRITKIGHILRKYKLDELPQLFNVLKGDMSLVGPRPEVPKYVELYNDKEREVLNVKPGITDFASIEYRDENELLGTVENPEEYYIDVIMKHKLKLNLKYINNNNIFIDIGIIFKTILKCLN</sequence>
<evidence type="ECO:0000259" key="3">
    <source>
        <dbReference type="Pfam" id="PF02397"/>
    </source>
</evidence>
<feature type="domain" description="Bacterial sugar transferase" evidence="3">
    <location>
        <begin position="9"/>
        <end position="201"/>
    </location>
</feature>
<evidence type="ECO:0000313" key="5">
    <source>
        <dbReference type="Proteomes" id="UP000306888"/>
    </source>
</evidence>
<dbReference type="GO" id="GO:0016780">
    <property type="term" value="F:phosphotransferase activity, for other substituted phosphate groups"/>
    <property type="evidence" value="ECO:0007669"/>
    <property type="project" value="TreeGrafter"/>
</dbReference>
<dbReference type="PANTHER" id="PTHR30576">
    <property type="entry name" value="COLANIC BIOSYNTHESIS UDP-GLUCOSE LIPID CARRIER TRANSFERASE"/>
    <property type="match status" value="1"/>
</dbReference>
<keyword evidence="4" id="KW-0808">Transferase</keyword>
<keyword evidence="2" id="KW-0472">Membrane</keyword>
<evidence type="ECO:0000256" key="2">
    <source>
        <dbReference type="SAM" id="Phobius"/>
    </source>
</evidence>
<reference evidence="4 5" key="1">
    <citation type="submission" date="2019-04" db="EMBL/GenBank/DDBJ databases">
        <title>Microbes associate with the intestines of laboratory mice.</title>
        <authorList>
            <person name="Navarre W."/>
            <person name="Wong E."/>
            <person name="Huang K."/>
            <person name="Tropini C."/>
            <person name="Ng K."/>
            <person name="Yu B."/>
        </authorList>
    </citation>
    <scope>NUCLEOTIDE SEQUENCE [LARGE SCALE GENOMIC DNA]</scope>
    <source>
        <strain evidence="4 5">NM50_B9-20</strain>
    </source>
</reference>